<evidence type="ECO:0000313" key="2">
    <source>
        <dbReference type="EMBL" id="MEI5906605.1"/>
    </source>
</evidence>
<keyword evidence="3" id="KW-1185">Reference proteome</keyword>
<accession>A0ABU8HBF8</accession>
<keyword evidence="1" id="KW-1133">Transmembrane helix</keyword>
<dbReference type="Proteomes" id="UP001312865">
    <property type="component" value="Unassembled WGS sequence"/>
</dbReference>
<name>A0ABU8HBF8_9BACI</name>
<reference evidence="2 3" key="1">
    <citation type="journal article" date="2018" name="J. Microbiol.">
        <title>Bacillus spongiae sp. nov., isolated from sponge of Jeju Island.</title>
        <authorList>
            <person name="Lee G.E."/>
            <person name="Im W.T."/>
            <person name="Park J.S."/>
        </authorList>
    </citation>
    <scope>NUCLEOTIDE SEQUENCE [LARGE SCALE GENOMIC DNA]</scope>
    <source>
        <strain evidence="2 3">135PIL107-10</strain>
    </source>
</reference>
<protein>
    <submittedName>
        <fullName evidence="2">Uncharacterized protein</fullName>
    </submittedName>
</protein>
<feature type="transmembrane region" description="Helical" evidence="1">
    <location>
        <begin position="40"/>
        <end position="63"/>
    </location>
</feature>
<proteinExistence type="predicted"/>
<feature type="transmembrane region" description="Helical" evidence="1">
    <location>
        <begin position="12"/>
        <end position="33"/>
    </location>
</feature>
<gene>
    <name evidence="2" type="ORF">WAK64_05985</name>
</gene>
<keyword evidence="1" id="KW-0472">Membrane</keyword>
<organism evidence="2 3">
    <name type="scientific">Bacillus spongiae</name>
    <dbReference type="NCBI Taxonomy" id="2683610"/>
    <lineage>
        <taxon>Bacteria</taxon>
        <taxon>Bacillati</taxon>
        <taxon>Bacillota</taxon>
        <taxon>Bacilli</taxon>
        <taxon>Bacillales</taxon>
        <taxon>Bacillaceae</taxon>
        <taxon>Bacillus</taxon>
    </lineage>
</organism>
<dbReference type="EMBL" id="JBBAXC010000004">
    <property type="protein sequence ID" value="MEI5906605.1"/>
    <property type="molecule type" value="Genomic_DNA"/>
</dbReference>
<keyword evidence="1" id="KW-0812">Transmembrane</keyword>
<comment type="caution">
    <text evidence="2">The sequence shown here is derived from an EMBL/GenBank/DDBJ whole genome shotgun (WGS) entry which is preliminary data.</text>
</comment>
<evidence type="ECO:0000256" key="1">
    <source>
        <dbReference type="SAM" id="Phobius"/>
    </source>
</evidence>
<dbReference type="RefSeq" id="WP_336586043.1">
    <property type="nucleotide sequence ID" value="NZ_JBBAXC010000004.1"/>
</dbReference>
<evidence type="ECO:0000313" key="3">
    <source>
        <dbReference type="Proteomes" id="UP001312865"/>
    </source>
</evidence>
<sequence length="85" mass="9256">MKNIESEIVFFLLVTVLLLILFFSAAFAVIFLLKKKDNCLCFLGPFIAIGAVAIALGIIIGTIEVVDDPVLDEEVSSVPFIQNIV</sequence>